<sequence>MAAAGPAGQSLEEKVRLLRQAKEAAEQRLSEASLESQQGDPGEPLLLRHPIQPSPASLQLWETKQELKLLCRKYQTQTQGKKRGPNTGRQDLLSALLCVHVETRCCF</sequence>
<feature type="region of interest" description="Disordered" evidence="1">
    <location>
        <begin position="26"/>
        <end position="51"/>
    </location>
</feature>
<proteinExistence type="predicted"/>
<gene>
    <name evidence="2" type="ORF">EOD39_7503</name>
</gene>
<comment type="caution">
    <text evidence="2">The sequence shown here is derived from an EMBL/GenBank/DDBJ whole genome shotgun (WGS) entry which is preliminary data.</text>
</comment>
<keyword evidence="3" id="KW-1185">Reference proteome</keyword>
<name>A0A444U6S4_ACIRT</name>
<evidence type="ECO:0000313" key="2">
    <source>
        <dbReference type="EMBL" id="RXM30844.1"/>
    </source>
</evidence>
<dbReference type="Proteomes" id="UP000289886">
    <property type="component" value="Unassembled WGS sequence"/>
</dbReference>
<protein>
    <submittedName>
        <fullName evidence="2">Uncharacterized protein</fullName>
    </submittedName>
</protein>
<evidence type="ECO:0000313" key="3">
    <source>
        <dbReference type="Proteomes" id="UP000289886"/>
    </source>
</evidence>
<dbReference type="EMBL" id="SCEB01215189">
    <property type="protein sequence ID" value="RXM30844.1"/>
    <property type="molecule type" value="Genomic_DNA"/>
</dbReference>
<dbReference type="AlphaFoldDB" id="A0A444U6S4"/>
<accession>A0A444U6S4</accession>
<reference evidence="2 3" key="1">
    <citation type="submission" date="2019-01" db="EMBL/GenBank/DDBJ databases">
        <title>Draft Genome and Complete Hox-Cluster Characterization of the Sterlet Sturgeon (Acipenser ruthenus).</title>
        <authorList>
            <person name="Wei Q."/>
        </authorList>
    </citation>
    <scope>NUCLEOTIDE SEQUENCE [LARGE SCALE GENOMIC DNA]</scope>
    <source>
        <strain evidence="2">WHYD16114868_AA</strain>
        <tissue evidence="2">Blood</tissue>
    </source>
</reference>
<evidence type="ECO:0000256" key="1">
    <source>
        <dbReference type="SAM" id="MobiDB-lite"/>
    </source>
</evidence>
<organism evidence="2 3">
    <name type="scientific">Acipenser ruthenus</name>
    <name type="common">Sterlet sturgeon</name>
    <dbReference type="NCBI Taxonomy" id="7906"/>
    <lineage>
        <taxon>Eukaryota</taxon>
        <taxon>Metazoa</taxon>
        <taxon>Chordata</taxon>
        <taxon>Craniata</taxon>
        <taxon>Vertebrata</taxon>
        <taxon>Euteleostomi</taxon>
        <taxon>Actinopterygii</taxon>
        <taxon>Chondrostei</taxon>
        <taxon>Acipenseriformes</taxon>
        <taxon>Acipenseridae</taxon>
        <taxon>Acipenser</taxon>
    </lineage>
</organism>